<dbReference type="RefSeq" id="WP_104763078.1">
    <property type="nucleotide sequence ID" value="NZ_FZPM01000013.1"/>
</dbReference>
<dbReference type="PANTHER" id="PTHR47572">
    <property type="entry name" value="LIPOPROTEIN-RELATED"/>
    <property type="match status" value="1"/>
</dbReference>
<dbReference type="GO" id="GO:0016787">
    <property type="term" value="F:hydrolase activity"/>
    <property type="evidence" value="ECO:0007669"/>
    <property type="project" value="UniProtKB-KW"/>
</dbReference>
<accession>A0A3D8J7U2</accession>
<protein>
    <submittedName>
        <fullName evidence="4">SMP-30/gluconolactonase/LRE family protein</fullName>
    </submittedName>
</protein>
<dbReference type="Gene3D" id="2.120.10.30">
    <property type="entry name" value="TolB, C-terminal domain"/>
    <property type="match status" value="1"/>
</dbReference>
<dbReference type="AlphaFoldDB" id="A0A3D8J7U2"/>
<dbReference type="PANTHER" id="PTHR47572:SF4">
    <property type="entry name" value="LACTONASE DRP35"/>
    <property type="match status" value="1"/>
</dbReference>
<feature type="domain" description="SMP-30/Gluconolactonase/LRE-like region" evidence="3">
    <location>
        <begin position="53"/>
        <end position="308"/>
    </location>
</feature>
<keyword evidence="2" id="KW-0732">Signal</keyword>
<dbReference type="InterPro" id="IPR011042">
    <property type="entry name" value="6-blade_b-propeller_TolB-like"/>
</dbReference>
<sequence length="355" mass="40079">MRSLVRWFMYLMLLCGMARAEEVAFKVHNESFRALLDTTQQPILLYDKGIWLEGPQVLPNGNVVFSDVKANKVLLLEVENQIQHSKIRTWLKTSHFQNGHALDTKGRLLAATHGRRAIERLDKTGTTDKWEVLVNSYQNNKLNSPNDILVDSDGDIWFSDPRFGLLNPHEGYGGREEQGGDFLYHYSERTKTLIRLETPLLKAPNGLALSPDEKILYVADSELAYNTNDKSLQHQILAYDIAPNKTLHNARVFAVIHSGFPDGIKVDKKGNIWSSSGNGIQVFDSKGSMIGEILFPQVVSNFAFSLNDETLLALQKQGIQVKQDHQTLLYVTSLSKLYVLTLKVQSGIKRKQTLE</sequence>
<proteinExistence type="predicted"/>
<organism evidence="4 5">
    <name type="scientific">Helicobacter aurati</name>
    <dbReference type="NCBI Taxonomy" id="137778"/>
    <lineage>
        <taxon>Bacteria</taxon>
        <taxon>Pseudomonadati</taxon>
        <taxon>Campylobacterota</taxon>
        <taxon>Epsilonproteobacteria</taxon>
        <taxon>Campylobacterales</taxon>
        <taxon>Helicobacteraceae</taxon>
        <taxon>Helicobacter</taxon>
    </lineage>
</organism>
<dbReference type="OrthoDB" id="241638at2"/>
<dbReference type="SUPFAM" id="SSF63829">
    <property type="entry name" value="Calcium-dependent phosphotriesterase"/>
    <property type="match status" value="1"/>
</dbReference>
<keyword evidence="1" id="KW-0378">Hydrolase</keyword>
<dbReference type="InterPro" id="IPR051262">
    <property type="entry name" value="SMP-30/CGR1_Lactonase"/>
</dbReference>
<evidence type="ECO:0000256" key="2">
    <source>
        <dbReference type="SAM" id="SignalP"/>
    </source>
</evidence>
<evidence type="ECO:0000256" key="1">
    <source>
        <dbReference type="ARBA" id="ARBA00022801"/>
    </source>
</evidence>
<gene>
    <name evidence="4" type="ORF">CQA66_03345</name>
</gene>
<dbReference type="InterPro" id="IPR013658">
    <property type="entry name" value="SGL"/>
</dbReference>
<dbReference type="Pfam" id="PF08450">
    <property type="entry name" value="SGL"/>
    <property type="match status" value="1"/>
</dbReference>
<dbReference type="EMBL" id="NXLW01000004">
    <property type="protein sequence ID" value="RDU72931.1"/>
    <property type="molecule type" value="Genomic_DNA"/>
</dbReference>
<feature type="chain" id="PRO_5017618852" evidence="2">
    <location>
        <begin position="21"/>
        <end position="355"/>
    </location>
</feature>
<keyword evidence="5" id="KW-1185">Reference proteome</keyword>
<name>A0A3D8J7U2_9HELI</name>
<dbReference type="Proteomes" id="UP000256424">
    <property type="component" value="Unassembled WGS sequence"/>
</dbReference>
<evidence type="ECO:0000313" key="4">
    <source>
        <dbReference type="EMBL" id="RDU72931.1"/>
    </source>
</evidence>
<feature type="signal peptide" evidence="2">
    <location>
        <begin position="1"/>
        <end position="20"/>
    </location>
</feature>
<evidence type="ECO:0000313" key="5">
    <source>
        <dbReference type="Proteomes" id="UP000256424"/>
    </source>
</evidence>
<evidence type="ECO:0000259" key="3">
    <source>
        <dbReference type="Pfam" id="PF08450"/>
    </source>
</evidence>
<reference evidence="4 5" key="1">
    <citation type="submission" date="2018-04" db="EMBL/GenBank/DDBJ databases">
        <title>Novel Campyloabacter and Helicobacter Species and Strains.</title>
        <authorList>
            <person name="Mannion A.J."/>
            <person name="Shen Z."/>
            <person name="Fox J.G."/>
        </authorList>
    </citation>
    <scope>NUCLEOTIDE SEQUENCE [LARGE SCALE GENOMIC DNA]</scope>
    <source>
        <strain evidence="4 5">MIT 97-5075</strain>
    </source>
</reference>
<comment type="caution">
    <text evidence="4">The sequence shown here is derived from an EMBL/GenBank/DDBJ whole genome shotgun (WGS) entry which is preliminary data.</text>
</comment>